<dbReference type="Proteomes" id="UP000515908">
    <property type="component" value="Chromosome 09"/>
</dbReference>
<dbReference type="GO" id="GO:0006890">
    <property type="term" value="P:retrograde vesicle-mediated transport, Golgi to endoplasmic reticulum"/>
    <property type="evidence" value="ECO:0007669"/>
    <property type="project" value="InterPro"/>
</dbReference>
<keyword evidence="2 5" id="KW-0812">Transmembrane</keyword>
<accession>A0A7G2CDS8</accession>
<dbReference type="GO" id="GO:0005794">
    <property type="term" value="C:Golgi apparatus"/>
    <property type="evidence" value="ECO:0007669"/>
    <property type="project" value="TreeGrafter"/>
</dbReference>
<dbReference type="GO" id="GO:0016020">
    <property type="term" value="C:membrane"/>
    <property type="evidence" value="ECO:0007669"/>
    <property type="project" value="UniProtKB-SubCell"/>
</dbReference>
<protein>
    <recommendedName>
        <fullName evidence="8">Transmembrane protein 115</fullName>
    </recommendedName>
</protein>
<keyword evidence="3 5" id="KW-1133">Transmembrane helix</keyword>
<evidence type="ECO:0000256" key="5">
    <source>
        <dbReference type="SAM" id="Phobius"/>
    </source>
</evidence>
<evidence type="ECO:0000256" key="2">
    <source>
        <dbReference type="ARBA" id="ARBA00022692"/>
    </source>
</evidence>
<dbReference type="InterPro" id="IPR013861">
    <property type="entry name" value="TMEM115/Pdh1/Rbl19"/>
</dbReference>
<feature type="transmembrane region" description="Helical" evidence="5">
    <location>
        <begin position="73"/>
        <end position="91"/>
    </location>
</feature>
<evidence type="ECO:0000256" key="4">
    <source>
        <dbReference type="ARBA" id="ARBA00023136"/>
    </source>
</evidence>
<keyword evidence="7" id="KW-1185">Reference proteome</keyword>
<proteinExistence type="predicted"/>
<dbReference type="VEuPathDB" id="TriTrypDB:ADEAN_000512800"/>
<reference evidence="6 7" key="1">
    <citation type="submission" date="2020-08" db="EMBL/GenBank/DDBJ databases">
        <authorList>
            <person name="Newling K."/>
            <person name="Davey J."/>
            <person name="Forrester S."/>
        </authorList>
    </citation>
    <scope>NUCLEOTIDE SEQUENCE [LARGE SCALE GENOMIC DNA]</scope>
    <source>
        <strain evidence="7">Crithidia deanei Carvalho (ATCC PRA-265)</strain>
    </source>
</reference>
<evidence type="ECO:0000313" key="6">
    <source>
        <dbReference type="EMBL" id="CAD2217649.1"/>
    </source>
</evidence>
<dbReference type="PANTHER" id="PTHR13377:SF3">
    <property type="entry name" value="TRANSMEMBRANE PROTEIN 115"/>
    <property type="match status" value="1"/>
</dbReference>
<dbReference type="EMBL" id="LR877153">
    <property type="protein sequence ID" value="CAD2217649.1"/>
    <property type="molecule type" value="Genomic_DNA"/>
</dbReference>
<name>A0A7G2CDS8_9TRYP</name>
<organism evidence="6 7">
    <name type="scientific">Angomonas deanei</name>
    <dbReference type="NCBI Taxonomy" id="59799"/>
    <lineage>
        <taxon>Eukaryota</taxon>
        <taxon>Discoba</taxon>
        <taxon>Euglenozoa</taxon>
        <taxon>Kinetoplastea</taxon>
        <taxon>Metakinetoplastina</taxon>
        <taxon>Trypanosomatida</taxon>
        <taxon>Trypanosomatidae</taxon>
        <taxon>Strigomonadinae</taxon>
        <taxon>Angomonas</taxon>
    </lineage>
</organism>
<gene>
    <name evidence="6" type="ORF">ADEAN_000512800</name>
</gene>
<dbReference type="PANTHER" id="PTHR13377">
    <property type="entry name" value="PLACENTAL PROTEIN 6"/>
    <property type="match status" value="1"/>
</dbReference>
<sequence length="268" mass="28734">MNALKKAPVCCGCIVLLIVCSLVALSGGVRVRFPFSYILCTFWEKNVLLGALWTAVIVKYGALLEAELGSKGVAAGMAGVSLITILLYRLVTFGRGRIFTGMWAVVEYILVFSCRQPEYATAAVGNGIPLKVSQLPFAIILLAVAASLILGRPGCTFVSCCSMWLSWYYLRYTSGDVGIGALHTFFYPSPIRNAIFRLGSTVFRLVFRNSGPPANAAGSLPVPAGLKSNGTVTLPGSTEEEATRRRNIALQALEKRLQQVSAEDTGAV</sequence>
<evidence type="ECO:0000256" key="1">
    <source>
        <dbReference type="ARBA" id="ARBA00004141"/>
    </source>
</evidence>
<dbReference type="OrthoDB" id="73612at2759"/>
<evidence type="ECO:0000313" key="7">
    <source>
        <dbReference type="Proteomes" id="UP000515908"/>
    </source>
</evidence>
<dbReference type="AlphaFoldDB" id="A0A7G2CDS8"/>
<comment type="subcellular location">
    <subcellularLocation>
        <location evidence="1">Membrane</location>
        <topology evidence="1">Multi-pass membrane protein</topology>
    </subcellularLocation>
</comment>
<evidence type="ECO:0008006" key="8">
    <source>
        <dbReference type="Google" id="ProtNLM"/>
    </source>
</evidence>
<feature type="transmembrane region" description="Helical" evidence="5">
    <location>
        <begin position="7"/>
        <end position="27"/>
    </location>
</feature>
<evidence type="ECO:0000256" key="3">
    <source>
        <dbReference type="ARBA" id="ARBA00022989"/>
    </source>
</evidence>
<keyword evidence="4 5" id="KW-0472">Membrane</keyword>